<dbReference type="SMART" id="SM00612">
    <property type="entry name" value="Kelch"/>
    <property type="match status" value="4"/>
</dbReference>
<feature type="region of interest" description="Disordered" evidence="1">
    <location>
        <begin position="18"/>
        <end position="54"/>
    </location>
</feature>
<protein>
    <submittedName>
        <fullName evidence="3">Uncharacterized protein</fullName>
    </submittedName>
</protein>
<name>A0A6J4I9N4_9ACTN</name>
<evidence type="ECO:0000313" key="3">
    <source>
        <dbReference type="EMBL" id="CAA9244169.1"/>
    </source>
</evidence>
<accession>A0A6J4I9N4</accession>
<reference evidence="3" key="1">
    <citation type="submission" date="2020-02" db="EMBL/GenBank/DDBJ databases">
        <authorList>
            <person name="Meier V. D."/>
        </authorList>
    </citation>
    <scope>NUCLEOTIDE SEQUENCE</scope>
    <source>
        <strain evidence="3">AVDCRST_MAG10</strain>
    </source>
</reference>
<dbReference type="Gene3D" id="2.120.10.80">
    <property type="entry name" value="Kelch-type beta propeller"/>
    <property type="match status" value="2"/>
</dbReference>
<dbReference type="PANTHER" id="PTHR45632">
    <property type="entry name" value="LD33804P"/>
    <property type="match status" value="1"/>
</dbReference>
<feature type="chain" id="PRO_5039190152" evidence="2">
    <location>
        <begin position="19"/>
        <end position="342"/>
    </location>
</feature>
<dbReference type="InterPro" id="IPR006652">
    <property type="entry name" value="Kelch_1"/>
</dbReference>
<dbReference type="PROSITE" id="PS51257">
    <property type="entry name" value="PROKAR_LIPOPROTEIN"/>
    <property type="match status" value="1"/>
</dbReference>
<organism evidence="3">
    <name type="scientific">uncultured Acidimicrobiales bacterium</name>
    <dbReference type="NCBI Taxonomy" id="310071"/>
    <lineage>
        <taxon>Bacteria</taxon>
        <taxon>Bacillati</taxon>
        <taxon>Actinomycetota</taxon>
        <taxon>Acidimicrobiia</taxon>
        <taxon>Acidimicrobiales</taxon>
        <taxon>environmental samples</taxon>
    </lineage>
</organism>
<keyword evidence="2" id="KW-0732">Signal</keyword>
<feature type="signal peptide" evidence="2">
    <location>
        <begin position="1"/>
        <end position="18"/>
    </location>
</feature>
<dbReference type="Pfam" id="PF01344">
    <property type="entry name" value="Kelch_1"/>
    <property type="match status" value="2"/>
</dbReference>
<dbReference type="EMBL" id="CADCTB010000115">
    <property type="protein sequence ID" value="CAA9244169.1"/>
    <property type="molecule type" value="Genomic_DNA"/>
</dbReference>
<proteinExistence type="predicted"/>
<dbReference type="AlphaFoldDB" id="A0A6J4I9N4"/>
<sequence length="342" mass="34614">MRLARMAGVLLVMATACSEGTPSPSAPPGDSPATTVTTPATVDPTTTATTLPAPPPAWAGRAAAPTARQEVASTVADGRVWVIGGLTRAGATAVVESYDPAADSWAPGPPLPVALHHASAATYQGEIVVMGGFLASAALYDRPTDRVLALRGGAWVDLPRLRRPRGAAAVAVVGDVLVLAGGRDTAALLGPTEIFDGSGWRDAEAIPTRRDHLSAASDGRSLFTVGGRFLSPGAVSAALERFDPVTGGWERLPAMPTARGGQGAAMVGGRLVVAGGEDPSGAYGEVEAYDLVAQAWSALPPLPTPRHGLSVERVGTELLTLVGGTTFGVAPSTVAQSLTPLS</sequence>
<dbReference type="SUPFAM" id="SSF117281">
    <property type="entry name" value="Kelch motif"/>
    <property type="match status" value="2"/>
</dbReference>
<evidence type="ECO:0000256" key="2">
    <source>
        <dbReference type="SAM" id="SignalP"/>
    </source>
</evidence>
<feature type="compositionally biased region" description="Low complexity" evidence="1">
    <location>
        <begin position="31"/>
        <end position="51"/>
    </location>
</feature>
<evidence type="ECO:0000256" key="1">
    <source>
        <dbReference type="SAM" id="MobiDB-lite"/>
    </source>
</evidence>
<dbReference type="PANTHER" id="PTHR45632:SF24">
    <property type="entry name" value="GALACTOSE OXIDASE"/>
    <property type="match status" value="1"/>
</dbReference>
<dbReference type="InterPro" id="IPR015915">
    <property type="entry name" value="Kelch-typ_b-propeller"/>
</dbReference>
<gene>
    <name evidence="3" type="ORF">AVDCRST_MAG10-1848</name>
</gene>